<keyword evidence="2" id="KW-0449">Lipoprotein</keyword>
<comment type="caution">
    <text evidence="2">The sequence shown here is derived from an EMBL/GenBank/DDBJ whole genome shotgun (WGS) entry which is preliminary data.</text>
</comment>
<keyword evidence="3" id="KW-1185">Reference proteome</keyword>
<dbReference type="EMBL" id="JBHFGU010000001">
    <property type="protein sequence ID" value="MFB2618858.1"/>
    <property type="molecule type" value="Genomic_DNA"/>
</dbReference>
<keyword evidence="1" id="KW-0732">Signal</keyword>
<dbReference type="InterPro" id="IPR016875">
    <property type="entry name" value="UCP028200"/>
</dbReference>
<evidence type="ECO:0000256" key="1">
    <source>
        <dbReference type="SAM" id="SignalP"/>
    </source>
</evidence>
<dbReference type="Proteomes" id="UP001576708">
    <property type="component" value="Unassembled WGS sequence"/>
</dbReference>
<reference evidence="2 3" key="1">
    <citation type="submission" date="2024-09" db="EMBL/GenBank/DDBJ databases">
        <authorList>
            <person name="Zhang Y."/>
        </authorList>
    </citation>
    <scope>NUCLEOTIDE SEQUENCE [LARGE SCALE GENOMIC DNA]</scope>
    <source>
        <strain evidence="2 3">ZJ318</strain>
    </source>
</reference>
<evidence type="ECO:0000313" key="2">
    <source>
        <dbReference type="EMBL" id="MFB2618858.1"/>
    </source>
</evidence>
<accession>A0ABV4VF00</accession>
<dbReference type="PIRSF" id="PIRSF028200">
    <property type="entry name" value="UCP028200"/>
    <property type="match status" value="1"/>
</dbReference>
<organism evidence="2 3">
    <name type="scientific">Shewanella mangrovisoli</name>
    <dbReference type="NCBI Taxonomy" id="2864211"/>
    <lineage>
        <taxon>Bacteria</taxon>
        <taxon>Pseudomonadati</taxon>
        <taxon>Pseudomonadota</taxon>
        <taxon>Gammaproteobacteria</taxon>
        <taxon>Alteromonadales</taxon>
        <taxon>Shewanellaceae</taxon>
        <taxon>Shewanella</taxon>
    </lineage>
</organism>
<dbReference type="Pfam" id="PF19795">
    <property type="entry name" value="DUF6279"/>
    <property type="match status" value="1"/>
</dbReference>
<proteinExistence type="predicted"/>
<sequence length="311" mass="36450">MKKAVLLVVLLFGLTACSTKFSYHFLDWAIGWELDDYVSLDKNQQKVVDGLIDKFVLWHQSEELGHYVAQLTEVEQLIQTNTLTPALWAEHVTLAKRHWFRLFEFALPEMLPIISSLTDEQVKQILTQSRKDEQELIKEFAGKTPEQLQQEADENLIEQFDDWLGSVTDEQKTLIHQYNQQRLSTLDMWLDYRHEWLRQFEVALGQRSDIPLLTERLTLLMTRPDELKSEKHRAILRQNTEAFGGLLLTINASLSAKQSKHFYKKLNKLIQDLRELNQEGIEKWQKPRKINPEAKVYWATPSNLEIAHVPC</sequence>
<feature type="signal peptide" evidence="1">
    <location>
        <begin position="1"/>
        <end position="22"/>
    </location>
</feature>
<dbReference type="PROSITE" id="PS51257">
    <property type="entry name" value="PROKAR_LIPOPROTEIN"/>
    <property type="match status" value="1"/>
</dbReference>
<evidence type="ECO:0000313" key="3">
    <source>
        <dbReference type="Proteomes" id="UP001576708"/>
    </source>
</evidence>
<dbReference type="RefSeq" id="WP_342200768.1">
    <property type="nucleotide sequence ID" value="NZ_JBCATE010000001.1"/>
</dbReference>
<gene>
    <name evidence="2" type="ORF">ACE02W_03400</name>
</gene>
<feature type="chain" id="PRO_5047341000" evidence="1">
    <location>
        <begin position="23"/>
        <end position="311"/>
    </location>
</feature>
<protein>
    <submittedName>
        <fullName evidence="2">DUF6279 family lipoprotein</fullName>
    </submittedName>
</protein>
<name>A0ABV4VF00_9GAMM</name>